<name>A0AAF0QU28_SOLVR</name>
<dbReference type="InterPro" id="IPR003593">
    <property type="entry name" value="AAA+_ATPase"/>
</dbReference>
<gene>
    <name evidence="12" type="ORF">MTR67_020051</name>
</gene>
<evidence type="ECO:0000256" key="5">
    <source>
        <dbReference type="ARBA" id="ARBA00022741"/>
    </source>
</evidence>
<dbReference type="Proteomes" id="UP001234989">
    <property type="component" value="Chromosome 4"/>
</dbReference>
<dbReference type="PROSITE" id="PS50893">
    <property type="entry name" value="ABC_TRANSPORTER_2"/>
    <property type="match status" value="1"/>
</dbReference>
<dbReference type="Gene3D" id="3.40.50.300">
    <property type="entry name" value="P-loop containing nucleotide triphosphate hydrolases"/>
    <property type="match status" value="1"/>
</dbReference>
<keyword evidence="6" id="KW-0067">ATP-binding</keyword>
<dbReference type="SMART" id="SM00382">
    <property type="entry name" value="AAA"/>
    <property type="match status" value="1"/>
</dbReference>
<feature type="transmembrane region" description="Helical" evidence="10">
    <location>
        <begin position="702"/>
        <end position="724"/>
    </location>
</feature>
<accession>A0AAF0QU28</accession>
<dbReference type="PANTHER" id="PTHR48041:SF66">
    <property type="entry name" value="ABC TRANSPORTER G FAMILY MEMBER 22-LIKE ISOFORM X1"/>
    <property type="match status" value="1"/>
</dbReference>
<dbReference type="InterPro" id="IPR013525">
    <property type="entry name" value="ABC2_TM"/>
</dbReference>
<feature type="region of interest" description="Disordered" evidence="9">
    <location>
        <begin position="183"/>
        <end position="215"/>
    </location>
</feature>
<evidence type="ECO:0000256" key="9">
    <source>
        <dbReference type="SAM" id="MobiDB-lite"/>
    </source>
</evidence>
<sequence>KDKVLWCNGKSYCHVRTDHGFKRWKTTSCKSVREFQIWPTASHNANGRTNQNVHSRHCENETSINVLKSFNSSPDIESLKSNQPRYMEHELDHSKSIDKEEAVIMQNIDGDEIFPPEKNRNSFCIRKIEGNKKTKTRLMKMRSLDSAEESPVHGKSLCHARSFSSHFLINIDEMMSDVDNEKGALLSKTPSGKMGSFSSDRSPISSSSISDDVTLENSQKKNNILKSKDQEDDDSCSWNRIQIEPTLRIRLKFQDVKYTVALKGVENSDTEKCILQGVSGSACPGEILALMGPSGGGKTTLLKLLSGKVKNDSGTITFNDQPYNKSLKQRIGFVLQDDVVFPHLTVKETLTYAALLRLPNTLSKEQKKERAIGVINELGLERCQDTIIGGAFVRGVSGGERKRVCIGNEILLNPSLLFLDEPTSGLDSTTALRIMQMLRNTARAGKTVVTTIHQPSSRLFSRFDKLILLGQGSSLYFGKASEAMLYFSSIGCSPLIAMNPAEFLIDIANGNIAEKSIPSDLEDKLLPGNHHFKKQNEGPSPADVHEYFVGAYESRVANIEKLKLLKHGLIEEDSEVQNWPHSRDSGATWCQQFTILFRRSLKERNHEYFSSLRITQVIATAIIVGLLWWNSDTSFPKRISEQATIFTFPQERAMLVKERSVNMYKLSAYFIARITTDLLLDLVLPVTFLVIVYFMVGLKLTFNAFSLTLLTILLSIIAAQGLGLAIGTAFMDVKKATTFASVILMTFMLSGGFFVQEVPAFMSWVRYISINYHTYRLLLKIQFKSLRNSKYGSVDDSSGVEVGAMLVMVIGYRVLAYFFLRKMKLRTST</sequence>
<keyword evidence="13" id="KW-1185">Reference proteome</keyword>
<dbReference type="AlphaFoldDB" id="A0AAF0QU28"/>
<dbReference type="GO" id="GO:0005524">
    <property type="term" value="F:ATP binding"/>
    <property type="evidence" value="ECO:0007669"/>
    <property type="project" value="UniProtKB-KW"/>
</dbReference>
<dbReference type="PANTHER" id="PTHR48041">
    <property type="entry name" value="ABC TRANSPORTER G FAMILY MEMBER 28"/>
    <property type="match status" value="1"/>
</dbReference>
<reference evidence="12" key="1">
    <citation type="submission" date="2023-08" db="EMBL/GenBank/DDBJ databases">
        <title>A de novo genome assembly of Solanum verrucosum Schlechtendal, a Mexican diploid species geographically isolated from the other diploid A-genome species in potato relatives.</title>
        <authorList>
            <person name="Hosaka K."/>
        </authorList>
    </citation>
    <scope>NUCLEOTIDE SEQUENCE</scope>
    <source>
        <tissue evidence="12">Young leaves</tissue>
    </source>
</reference>
<evidence type="ECO:0000256" key="8">
    <source>
        <dbReference type="ARBA" id="ARBA00023136"/>
    </source>
</evidence>
<feature type="compositionally biased region" description="Low complexity" evidence="9">
    <location>
        <begin position="196"/>
        <end position="212"/>
    </location>
</feature>
<dbReference type="InterPro" id="IPR017871">
    <property type="entry name" value="ABC_transporter-like_CS"/>
</dbReference>
<keyword evidence="8 10" id="KW-0472">Membrane</keyword>
<dbReference type="InterPro" id="IPR027417">
    <property type="entry name" value="P-loop_NTPase"/>
</dbReference>
<comment type="subcellular location">
    <subcellularLocation>
        <location evidence="1">Membrane</location>
        <topology evidence="1">Multi-pass membrane protein</topology>
    </subcellularLocation>
</comment>
<feature type="transmembrane region" description="Helical" evidence="10">
    <location>
        <begin position="802"/>
        <end position="820"/>
    </location>
</feature>
<dbReference type="GO" id="GO:0140359">
    <property type="term" value="F:ABC-type transporter activity"/>
    <property type="evidence" value="ECO:0007669"/>
    <property type="project" value="InterPro"/>
</dbReference>
<dbReference type="Pfam" id="PF00005">
    <property type="entry name" value="ABC_tran"/>
    <property type="match status" value="1"/>
</dbReference>
<dbReference type="FunFam" id="3.40.50.300:FF:000337">
    <property type="entry name" value="ABC transporter G family member 22"/>
    <property type="match status" value="1"/>
</dbReference>
<feature type="transmembrane region" description="Helical" evidence="10">
    <location>
        <begin position="608"/>
        <end position="629"/>
    </location>
</feature>
<keyword evidence="7 10" id="KW-1133">Transmembrane helix</keyword>
<dbReference type="Pfam" id="PF01061">
    <property type="entry name" value="ABC2_membrane"/>
    <property type="match status" value="1"/>
</dbReference>
<protein>
    <recommendedName>
        <fullName evidence="11">ABC transporter domain-containing protein</fullName>
    </recommendedName>
</protein>
<evidence type="ECO:0000256" key="6">
    <source>
        <dbReference type="ARBA" id="ARBA00022840"/>
    </source>
</evidence>
<evidence type="ECO:0000256" key="10">
    <source>
        <dbReference type="SAM" id="Phobius"/>
    </source>
</evidence>
<dbReference type="GO" id="GO:0016887">
    <property type="term" value="F:ATP hydrolysis activity"/>
    <property type="evidence" value="ECO:0007669"/>
    <property type="project" value="InterPro"/>
</dbReference>
<evidence type="ECO:0000256" key="7">
    <source>
        <dbReference type="ARBA" id="ARBA00022989"/>
    </source>
</evidence>
<organism evidence="12 13">
    <name type="scientific">Solanum verrucosum</name>
    <dbReference type="NCBI Taxonomy" id="315347"/>
    <lineage>
        <taxon>Eukaryota</taxon>
        <taxon>Viridiplantae</taxon>
        <taxon>Streptophyta</taxon>
        <taxon>Embryophyta</taxon>
        <taxon>Tracheophyta</taxon>
        <taxon>Spermatophyta</taxon>
        <taxon>Magnoliopsida</taxon>
        <taxon>eudicotyledons</taxon>
        <taxon>Gunneridae</taxon>
        <taxon>Pentapetalae</taxon>
        <taxon>asterids</taxon>
        <taxon>lamiids</taxon>
        <taxon>Solanales</taxon>
        <taxon>Solanaceae</taxon>
        <taxon>Solanoideae</taxon>
        <taxon>Solaneae</taxon>
        <taxon>Solanum</taxon>
    </lineage>
</organism>
<evidence type="ECO:0000256" key="2">
    <source>
        <dbReference type="ARBA" id="ARBA00005814"/>
    </source>
</evidence>
<dbReference type="PROSITE" id="PS00211">
    <property type="entry name" value="ABC_TRANSPORTER_1"/>
    <property type="match status" value="1"/>
</dbReference>
<keyword evidence="5" id="KW-0547">Nucleotide-binding</keyword>
<keyword evidence="3" id="KW-0813">Transport</keyword>
<dbReference type="InterPro" id="IPR043926">
    <property type="entry name" value="ABCG_dom"/>
</dbReference>
<comment type="similarity">
    <text evidence="2">Belongs to the ABC transporter superfamily. ABCG family. Eye pigment precursor importer (TC 3.A.1.204) subfamily.</text>
</comment>
<feature type="non-terminal residue" evidence="12">
    <location>
        <position position="1"/>
    </location>
</feature>
<feature type="domain" description="ABC transporter" evidence="11">
    <location>
        <begin position="251"/>
        <end position="496"/>
    </location>
</feature>
<dbReference type="Pfam" id="PF19055">
    <property type="entry name" value="ABC2_membrane_7"/>
    <property type="match status" value="1"/>
</dbReference>
<evidence type="ECO:0000256" key="3">
    <source>
        <dbReference type="ARBA" id="ARBA00022448"/>
    </source>
</evidence>
<evidence type="ECO:0000256" key="4">
    <source>
        <dbReference type="ARBA" id="ARBA00022692"/>
    </source>
</evidence>
<evidence type="ECO:0000313" key="13">
    <source>
        <dbReference type="Proteomes" id="UP001234989"/>
    </source>
</evidence>
<evidence type="ECO:0000313" key="12">
    <source>
        <dbReference type="EMBL" id="WMV26666.1"/>
    </source>
</evidence>
<dbReference type="GO" id="GO:0016020">
    <property type="term" value="C:membrane"/>
    <property type="evidence" value="ECO:0007669"/>
    <property type="project" value="UniProtKB-SubCell"/>
</dbReference>
<dbReference type="SUPFAM" id="SSF52540">
    <property type="entry name" value="P-loop containing nucleoside triphosphate hydrolases"/>
    <property type="match status" value="1"/>
</dbReference>
<dbReference type="EMBL" id="CP133615">
    <property type="protein sequence ID" value="WMV26666.1"/>
    <property type="molecule type" value="Genomic_DNA"/>
</dbReference>
<proteinExistence type="inferred from homology"/>
<evidence type="ECO:0000256" key="1">
    <source>
        <dbReference type="ARBA" id="ARBA00004141"/>
    </source>
</evidence>
<dbReference type="InterPro" id="IPR003439">
    <property type="entry name" value="ABC_transporter-like_ATP-bd"/>
</dbReference>
<feature type="transmembrane region" description="Helical" evidence="10">
    <location>
        <begin position="736"/>
        <end position="755"/>
    </location>
</feature>
<evidence type="ECO:0000259" key="11">
    <source>
        <dbReference type="PROSITE" id="PS50893"/>
    </source>
</evidence>
<dbReference type="CDD" id="cd03213">
    <property type="entry name" value="ABCG_EPDR"/>
    <property type="match status" value="1"/>
</dbReference>
<feature type="transmembrane region" description="Helical" evidence="10">
    <location>
        <begin position="678"/>
        <end position="696"/>
    </location>
</feature>
<dbReference type="InterPro" id="IPR050352">
    <property type="entry name" value="ABCG_transporters"/>
</dbReference>
<keyword evidence="4 10" id="KW-0812">Transmembrane</keyword>